<organism evidence="1">
    <name type="scientific">marine sediment metagenome</name>
    <dbReference type="NCBI Taxonomy" id="412755"/>
    <lineage>
        <taxon>unclassified sequences</taxon>
        <taxon>metagenomes</taxon>
        <taxon>ecological metagenomes</taxon>
    </lineage>
</organism>
<gene>
    <name evidence="1" type="ORF">LCGC14_1450840</name>
</gene>
<accession>A0A0F9LYK7</accession>
<evidence type="ECO:0000313" key="1">
    <source>
        <dbReference type="EMBL" id="KKM69435.1"/>
    </source>
</evidence>
<reference evidence="1" key="1">
    <citation type="journal article" date="2015" name="Nature">
        <title>Complex archaea that bridge the gap between prokaryotes and eukaryotes.</title>
        <authorList>
            <person name="Spang A."/>
            <person name="Saw J.H."/>
            <person name="Jorgensen S.L."/>
            <person name="Zaremba-Niedzwiedzka K."/>
            <person name="Martijn J."/>
            <person name="Lind A.E."/>
            <person name="van Eijk R."/>
            <person name="Schleper C."/>
            <person name="Guy L."/>
            <person name="Ettema T.J."/>
        </authorList>
    </citation>
    <scope>NUCLEOTIDE SEQUENCE</scope>
</reference>
<evidence type="ECO:0008006" key="2">
    <source>
        <dbReference type="Google" id="ProtNLM"/>
    </source>
</evidence>
<dbReference type="InterPro" id="IPR014974">
    <property type="entry name" value="DUF1833"/>
</dbReference>
<comment type="caution">
    <text evidence="1">The sequence shown here is derived from an EMBL/GenBank/DDBJ whole genome shotgun (WGS) entry which is preliminary data.</text>
</comment>
<name>A0A0F9LYK7_9ZZZZ</name>
<dbReference type="Pfam" id="PF08875">
    <property type="entry name" value="DUF1833"/>
    <property type="match status" value="1"/>
</dbReference>
<dbReference type="AlphaFoldDB" id="A0A0F9LYK7"/>
<dbReference type="EMBL" id="LAZR01009994">
    <property type="protein sequence ID" value="KKM69435.1"/>
    <property type="molecule type" value="Genomic_DNA"/>
</dbReference>
<protein>
    <recommendedName>
        <fullName evidence="2">DUF1833 domain-containing protein</fullName>
    </recommendedName>
</protein>
<proteinExistence type="predicted"/>
<sequence>MSRPITLVSKQAIHAQETDKIFLVLLTINHADLASSIRVVNNTQDIVSNGDTYIGFPFSIELPRDSDNFQIEAKLAIDNVDRQIVAAVRTITSAADVTLEIIRSDTPDVIEASFANFKLKNVSYNALTVSGTLVFERFDREPYPVDRITPNNFPGVF</sequence>